<feature type="transmembrane region" description="Helical" evidence="1">
    <location>
        <begin position="50"/>
        <end position="72"/>
    </location>
</feature>
<name>A0AB39REJ2_9ACTN</name>
<evidence type="ECO:0000313" key="2">
    <source>
        <dbReference type="EMBL" id="XDQ52968.1"/>
    </source>
</evidence>
<organism evidence="2">
    <name type="scientific">Streptomyces sp. R41</name>
    <dbReference type="NCBI Taxonomy" id="3238632"/>
    <lineage>
        <taxon>Bacteria</taxon>
        <taxon>Bacillati</taxon>
        <taxon>Actinomycetota</taxon>
        <taxon>Actinomycetes</taxon>
        <taxon>Kitasatosporales</taxon>
        <taxon>Streptomycetaceae</taxon>
        <taxon>Streptomyces</taxon>
    </lineage>
</organism>
<dbReference type="EMBL" id="CP163443">
    <property type="protein sequence ID" value="XDQ52968.1"/>
    <property type="molecule type" value="Genomic_DNA"/>
</dbReference>
<proteinExistence type="predicted"/>
<sequence>MSADRETNYDMATHRDIALLLAEAADEVEIGIAPYQAVVRGGRRRKARRWTIAAAAALVIAGSTGTLALAGVTGGDGHKVAPVATQPPTPEQRHVYEPQRSNVGRGTDHGKKWQVTIDVWGAPKNEAEAQYQRSRMSEYGVSPAGTRVASDLIGKGWVFVHLLVGDGPATTVVQGPVEKGDDLSGTDILAYSMPLDDSGKAGVWDRLVIGKVAPTAQRVTCTWDDGTTTKVFRAAPGTGLTSDVEDLIRPVDGSQPDWFVCLGADGKSYKSATVTMPKQPK</sequence>
<dbReference type="AlphaFoldDB" id="A0AB39REJ2"/>
<protein>
    <submittedName>
        <fullName evidence="2">Uncharacterized protein</fullName>
    </submittedName>
</protein>
<reference evidence="2" key="1">
    <citation type="submission" date="2024-07" db="EMBL/GenBank/DDBJ databases">
        <authorList>
            <person name="Yu S.T."/>
        </authorList>
    </citation>
    <scope>NUCLEOTIDE SEQUENCE</scope>
    <source>
        <strain evidence="2">R41</strain>
    </source>
</reference>
<evidence type="ECO:0000256" key="1">
    <source>
        <dbReference type="SAM" id="Phobius"/>
    </source>
</evidence>
<keyword evidence="1" id="KW-1133">Transmembrane helix</keyword>
<accession>A0AB39REJ2</accession>
<gene>
    <name evidence="2" type="ORF">AB5J53_15515</name>
</gene>
<keyword evidence="1" id="KW-0812">Transmembrane</keyword>
<dbReference type="RefSeq" id="WP_369246234.1">
    <property type="nucleotide sequence ID" value="NZ_CP163443.1"/>
</dbReference>
<keyword evidence="1" id="KW-0472">Membrane</keyword>